<dbReference type="OrthoDB" id="3178019at2759"/>
<reference evidence="2" key="1">
    <citation type="submission" date="2020-05" db="EMBL/GenBank/DDBJ databases">
        <title>Mycena genomes resolve the evolution of fungal bioluminescence.</title>
        <authorList>
            <person name="Tsai I.J."/>
        </authorList>
    </citation>
    <scope>NUCLEOTIDE SEQUENCE</scope>
    <source>
        <strain evidence="2">CCC161011</strain>
    </source>
</reference>
<evidence type="ECO:0000256" key="1">
    <source>
        <dbReference type="SAM" id="MobiDB-lite"/>
    </source>
</evidence>
<feature type="compositionally biased region" description="Polar residues" evidence="1">
    <location>
        <begin position="473"/>
        <end position="485"/>
    </location>
</feature>
<feature type="region of interest" description="Disordered" evidence="1">
    <location>
        <begin position="451"/>
        <end position="485"/>
    </location>
</feature>
<name>A0A8H7CL46_9AGAR</name>
<gene>
    <name evidence="2" type="ORF">MVEN_01913400</name>
</gene>
<comment type="caution">
    <text evidence="2">The sequence shown here is derived from an EMBL/GenBank/DDBJ whole genome shotgun (WGS) entry which is preliminary data.</text>
</comment>
<feature type="region of interest" description="Disordered" evidence="1">
    <location>
        <begin position="349"/>
        <end position="387"/>
    </location>
</feature>
<feature type="compositionally biased region" description="Pro residues" evidence="1">
    <location>
        <begin position="362"/>
        <end position="371"/>
    </location>
</feature>
<evidence type="ECO:0000313" key="3">
    <source>
        <dbReference type="Proteomes" id="UP000620124"/>
    </source>
</evidence>
<evidence type="ECO:0000313" key="2">
    <source>
        <dbReference type="EMBL" id="KAF7339957.1"/>
    </source>
</evidence>
<organism evidence="2 3">
    <name type="scientific">Mycena venus</name>
    <dbReference type="NCBI Taxonomy" id="2733690"/>
    <lineage>
        <taxon>Eukaryota</taxon>
        <taxon>Fungi</taxon>
        <taxon>Dikarya</taxon>
        <taxon>Basidiomycota</taxon>
        <taxon>Agaricomycotina</taxon>
        <taxon>Agaricomycetes</taxon>
        <taxon>Agaricomycetidae</taxon>
        <taxon>Agaricales</taxon>
        <taxon>Marasmiineae</taxon>
        <taxon>Mycenaceae</taxon>
        <taxon>Mycena</taxon>
    </lineage>
</organism>
<sequence>MHIEFSPALGETVHVSAGRTRQPTTLLHFTATLKSSTDHELASGRVKLQVWSDIPGSGRNAGEWGETEFKPVSPLLENGLLLLPPGETPQEKTSLTLAFSIPVSDYAQRFSFTYRMVYPNGHIEWLGQYGHNGTLVLDWMDSGPVILNEDWVPTPEGDLYRRNSDGRAVQDSEVARLSRPSEYIPYPVGEKSFLYHRESSLIVLVPRLSSHRVIVPPTLVFGATPLGPISFTPRGTITMSGTSSLSFTACETPEETERAVWRVIDPSSSPRFRVVSHSPGVVVLASAADKYLVEVAIVPIACYTAVVQTSLNLQNLASLISGKSPFFIFSSPRRSARFVEEDLDEKINVTAGQTGGAAEGLPTPPPSPRLRPLPHRDSEALVSQSPDPSFLSLPAAISSEGRPASPSSSQLIVHSASKRRGLLAMIGRIFVVLLNWFARLFGRRRVELPSKRTADEQTPLLQEQPRVEVSEQDPATQPASSSEQCASGISVDIDGGATTILFKAAHPTSSLNIPLHLNGRNIDFNEQKLGDGLFVVEFSSTTGGSLKIF</sequence>
<accession>A0A8H7CL46</accession>
<dbReference type="Proteomes" id="UP000620124">
    <property type="component" value="Unassembled WGS sequence"/>
</dbReference>
<proteinExistence type="predicted"/>
<keyword evidence="3" id="KW-1185">Reference proteome</keyword>
<protein>
    <submittedName>
        <fullName evidence="2">RING finger protein 8</fullName>
    </submittedName>
</protein>
<dbReference type="AlphaFoldDB" id="A0A8H7CL46"/>
<dbReference type="EMBL" id="JACAZI010000019">
    <property type="protein sequence ID" value="KAF7339957.1"/>
    <property type="molecule type" value="Genomic_DNA"/>
</dbReference>